<dbReference type="PANTHER" id="PTHR42913:SF3">
    <property type="entry name" value="64 KDA MITOCHONDRIAL NADH DEHYDROGENASE (EUROFUNG)"/>
    <property type="match status" value="1"/>
</dbReference>
<dbReference type="Pfam" id="PF07992">
    <property type="entry name" value="Pyr_redox_2"/>
    <property type="match status" value="1"/>
</dbReference>
<dbReference type="InterPro" id="IPR023753">
    <property type="entry name" value="FAD/NAD-binding_dom"/>
</dbReference>
<dbReference type="AlphaFoldDB" id="A0A378MD18"/>
<feature type="domain" description="FAD/NAD(P)-binding" evidence="6">
    <location>
        <begin position="5"/>
        <end position="73"/>
    </location>
</feature>
<dbReference type="EMBL" id="UGPG01000001">
    <property type="protein sequence ID" value="STY44247.1"/>
    <property type="molecule type" value="Genomic_DNA"/>
</dbReference>
<protein>
    <submittedName>
        <fullName evidence="7">NADH dehydrogenase-like protein SAV0941</fullName>
        <ecNumber evidence="7">1.6.99.-</ecNumber>
    </submittedName>
</protein>
<evidence type="ECO:0000313" key="7">
    <source>
        <dbReference type="EMBL" id="STY44247.1"/>
    </source>
</evidence>
<keyword evidence="4" id="KW-0274">FAD</keyword>
<comment type="similarity">
    <text evidence="2">Belongs to the NADH dehydrogenase family.</text>
</comment>
<keyword evidence="3" id="KW-0285">Flavoprotein</keyword>
<evidence type="ECO:0000259" key="6">
    <source>
        <dbReference type="Pfam" id="PF07992"/>
    </source>
</evidence>
<reference evidence="7 8" key="1">
    <citation type="submission" date="2018-06" db="EMBL/GenBank/DDBJ databases">
        <authorList>
            <consortium name="Pathogen Informatics"/>
            <person name="Doyle S."/>
        </authorList>
    </citation>
    <scope>NUCLEOTIDE SEQUENCE [LARGE SCALE GENOMIC DNA]</scope>
    <source>
        <strain evidence="8">NCTC 10815</strain>
    </source>
</reference>
<dbReference type="Proteomes" id="UP000254879">
    <property type="component" value="Unassembled WGS sequence"/>
</dbReference>
<evidence type="ECO:0000313" key="8">
    <source>
        <dbReference type="Proteomes" id="UP000254879"/>
    </source>
</evidence>
<dbReference type="Gene3D" id="3.50.50.100">
    <property type="match status" value="1"/>
</dbReference>
<gene>
    <name evidence="7" type="ORF">NCTC10815_01586</name>
</gene>
<evidence type="ECO:0000256" key="3">
    <source>
        <dbReference type="ARBA" id="ARBA00022630"/>
    </source>
</evidence>
<comment type="cofactor">
    <cofactor evidence="1">
        <name>FAD</name>
        <dbReference type="ChEBI" id="CHEBI:57692"/>
    </cofactor>
</comment>
<accession>A0A378MD18</accession>
<dbReference type="SUPFAM" id="SSF51905">
    <property type="entry name" value="FAD/NAD(P)-binding domain"/>
    <property type="match status" value="1"/>
</dbReference>
<name>A0A378MD18_LISGR</name>
<dbReference type="GO" id="GO:0019646">
    <property type="term" value="P:aerobic electron transport chain"/>
    <property type="evidence" value="ECO:0007669"/>
    <property type="project" value="TreeGrafter"/>
</dbReference>
<evidence type="ECO:0000256" key="5">
    <source>
        <dbReference type="ARBA" id="ARBA00023002"/>
    </source>
</evidence>
<dbReference type="GO" id="GO:0003955">
    <property type="term" value="F:NAD(P)H dehydrogenase (quinone) activity"/>
    <property type="evidence" value="ECO:0007669"/>
    <property type="project" value="TreeGrafter"/>
</dbReference>
<dbReference type="InterPro" id="IPR036188">
    <property type="entry name" value="FAD/NAD-bd_sf"/>
</dbReference>
<keyword evidence="5 7" id="KW-0560">Oxidoreductase</keyword>
<organism evidence="7 8">
    <name type="scientific">Listeria grayi</name>
    <name type="common">Listeria murrayi</name>
    <dbReference type="NCBI Taxonomy" id="1641"/>
    <lineage>
        <taxon>Bacteria</taxon>
        <taxon>Bacillati</taxon>
        <taxon>Bacillota</taxon>
        <taxon>Bacilli</taxon>
        <taxon>Bacillales</taxon>
        <taxon>Listeriaceae</taxon>
        <taxon>Listeria</taxon>
    </lineage>
</organism>
<evidence type="ECO:0000256" key="2">
    <source>
        <dbReference type="ARBA" id="ARBA00005272"/>
    </source>
</evidence>
<evidence type="ECO:0000256" key="4">
    <source>
        <dbReference type="ARBA" id="ARBA00022827"/>
    </source>
</evidence>
<dbReference type="InterPro" id="IPR051169">
    <property type="entry name" value="NADH-Q_oxidoreductase"/>
</dbReference>
<dbReference type="EC" id="1.6.99.-" evidence="7"/>
<sequence>MSKSKIVILGAGYGGLRTLRKLQQSNIDAEIVLVNKNDYHHETTWLHEAAAGTIEPEKLMYSIDKVVNKSKTTFIQDTVEKSTKTKKQLP</sequence>
<evidence type="ECO:0000256" key="1">
    <source>
        <dbReference type="ARBA" id="ARBA00001974"/>
    </source>
</evidence>
<dbReference type="PANTHER" id="PTHR42913">
    <property type="entry name" value="APOPTOSIS-INDUCING FACTOR 1"/>
    <property type="match status" value="1"/>
</dbReference>
<proteinExistence type="inferred from homology"/>